<accession>A0A497X574</accession>
<dbReference type="RefSeq" id="WP_121021469.1">
    <property type="nucleotide sequence ID" value="NZ_RCCE01000001.1"/>
</dbReference>
<protein>
    <submittedName>
        <fullName evidence="1">Uncharacterized protein</fullName>
    </submittedName>
</protein>
<dbReference type="Proteomes" id="UP000269157">
    <property type="component" value="Unassembled WGS sequence"/>
</dbReference>
<organism evidence="1 2">
    <name type="scientific">Litoreibacter meonggei</name>
    <dbReference type="NCBI Taxonomy" id="1049199"/>
    <lineage>
        <taxon>Bacteria</taxon>
        <taxon>Pseudomonadati</taxon>
        <taxon>Pseudomonadota</taxon>
        <taxon>Alphaproteobacteria</taxon>
        <taxon>Rhodobacterales</taxon>
        <taxon>Roseobacteraceae</taxon>
        <taxon>Litoreibacter</taxon>
    </lineage>
</organism>
<keyword evidence="2" id="KW-1185">Reference proteome</keyword>
<evidence type="ECO:0000313" key="1">
    <source>
        <dbReference type="EMBL" id="RLJ60362.1"/>
    </source>
</evidence>
<comment type="caution">
    <text evidence="1">The sequence shown here is derived from an EMBL/GenBank/DDBJ whole genome shotgun (WGS) entry which is preliminary data.</text>
</comment>
<name>A0A497X574_9RHOB</name>
<dbReference type="OrthoDB" id="328972at2"/>
<dbReference type="AlphaFoldDB" id="A0A497X574"/>
<sequence length="132" mass="14112">MATKDALPAEVAKAFAAMPDGIADILRKARLDILRIASTAEGIGPLTETLKRGEPAYLTNAPKTGTTLRLGLIGGRAAVMVPCSTTILEDARAVFGELPEFSGKRGVILGGEQQVFDYIVNAALSYHMRKRR</sequence>
<proteinExistence type="predicted"/>
<gene>
    <name evidence="1" type="ORF">BCF46_0560</name>
</gene>
<dbReference type="EMBL" id="RCCE01000001">
    <property type="protein sequence ID" value="RLJ60362.1"/>
    <property type="molecule type" value="Genomic_DNA"/>
</dbReference>
<reference evidence="1 2" key="1">
    <citation type="submission" date="2018-10" db="EMBL/GenBank/DDBJ databases">
        <title>Genomic Encyclopedia of Archaeal and Bacterial Type Strains, Phase II (KMG-II): from individual species to whole genera.</title>
        <authorList>
            <person name="Goeker M."/>
        </authorList>
    </citation>
    <scope>NUCLEOTIDE SEQUENCE [LARGE SCALE GENOMIC DNA]</scope>
    <source>
        <strain evidence="1 2">DSM 29466</strain>
    </source>
</reference>
<evidence type="ECO:0000313" key="2">
    <source>
        <dbReference type="Proteomes" id="UP000269157"/>
    </source>
</evidence>